<dbReference type="AlphaFoldDB" id="A0A8E1C027"/>
<dbReference type="EMBL" id="JFKF01000072">
    <property type="protein sequence ID" value="KDO03051.1"/>
    <property type="molecule type" value="Genomic_DNA"/>
</dbReference>
<reference evidence="1 2" key="1">
    <citation type="submission" date="2014-02" db="EMBL/GenBank/DDBJ databases">
        <title>Draft genome sequence of Rickettsia buchneri sp. nov. ISO7T.</title>
        <authorList>
            <person name="Felsheim R.F."/>
            <person name="Kurtti T.J."/>
            <person name="Munderloh U.G."/>
        </authorList>
    </citation>
    <scope>NUCLEOTIDE SEQUENCE [LARGE SCALE GENOMIC DNA]</scope>
    <source>
        <strain evidence="1 2">ISO7</strain>
    </source>
</reference>
<dbReference type="RefSeq" id="WP_037214082.1">
    <property type="nucleotide sequence ID" value="NZ_JFKF01000072.1"/>
</dbReference>
<comment type="caution">
    <text evidence="1">The sequence shown here is derived from an EMBL/GenBank/DDBJ whole genome shotgun (WGS) entry which is preliminary data.</text>
</comment>
<keyword evidence="2" id="KW-1185">Reference proteome</keyword>
<accession>A0A8E1C027</accession>
<sequence length="131" mass="15558">MSRISNGYVIDYRHIIDSLVRKPRAFVQYQYYEALFPRAIFRQVYDQLISIYPYKGHKIYLKILQLAKMYGELNVVAALEVLLEEKIEPIIDHITDLLNSQTKTVCSVKLINQYCLNMINYIALKQWRSHE</sequence>
<dbReference type="Proteomes" id="UP000027161">
    <property type="component" value="Unassembled WGS sequence"/>
</dbReference>
<evidence type="ECO:0000313" key="1">
    <source>
        <dbReference type="EMBL" id="KDO03051.1"/>
    </source>
</evidence>
<protein>
    <submittedName>
        <fullName evidence="1">Uncharacterized protein</fullName>
    </submittedName>
</protein>
<proteinExistence type="predicted"/>
<name>A0A8E1C027_9RICK</name>
<evidence type="ECO:0000313" key="2">
    <source>
        <dbReference type="Proteomes" id="UP000027161"/>
    </source>
</evidence>
<gene>
    <name evidence="1" type="ORF">REISMN_03800</name>
</gene>
<organism evidence="1 2">
    <name type="scientific">Rickettsia tamurae subsp. buchneri</name>
    <dbReference type="NCBI Taxonomy" id="1462938"/>
    <lineage>
        <taxon>Bacteria</taxon>
        <taxon>Pseudomonadati</taxon>
        <taxon>Pseudomonadota</taxon>
        <taxon>Alphaproteobacteria</taxon>
        <taxon>Rickettsiales</taxon>
        <taxon>Rickettsiaceae</taxon>
        <taxon>Rickettsieae</taxon>
        <taxon>Rickettsia</taxon>
        <taxon>spotted fever group</taxon>
    </lineage>
</organism>